<dbReference type="EMBL" id="PDBW01000001">
    <property type="protein sequence ID" value="PFH04258.1"/>
    <property type="molecule type" value="Genomic_DNA"/>
</dbReference>
<dbReference type="GeneID" id="35804228"/>
<dbReference type="InterPro" id="IPR018060">
    <property type="entry name" value="HTH_AraC"/>
</dbReference>
<evidence type="ECO:0000256" key="3">
    <source>
        <dbReference type="ARBA" id="ARBA00023163"/>
    </source>
</evidence>
<dbReference type="RefSeq" id="WP_003513473.1">
    <property type="nucleotide sequence ID" value="NZ_CP013828.1"/>
</dbReference>
<sequence length="310" mass="36279">MDLFTRSYDKDWNRIVYLKVLENQEACLHLKDDKTCKLILLLEGNPTIRYNNQTAFIIAPSVLCLNHLDTVEFDYNPNCKMTVLFFRPSALNDQLEYSAFHSNLYEKMVGTTLFQDMVLLSSFYDINDSKRELILLDTVSAVSLMQLLNKINQELTEQKDGYWPCRSRSYFIELLFFLEGLRCNESLQKMRIILGKNKNSIVHNIIQYLNQNIDKKITLEHLEKTFACNRNQINKEFQKELNTTVMKYFTQMRMQLASILLRDTEIPILEVALRVGYSDAGYFSKTFKLYSGISPSEYRNSFYSTISPAL</sequence>
<dbReference type="GO" id="GO:0043565">
    <property type="term" value="F:sequence-specific DNA binding"/>
    <property type="evidence" value="ECO:0007669"/>
    <property type="project" value="InterPro"/>
</dbReference>
<proteinExistence type="predicted"/>
<gene>
    <name evidence="5" type="ORF">M972_113087</name>
</gene>
<dbReference type="GO" id="GO:0003700">
    <property type="term" value="F:DNA-binding transcription factor activity"/>
    <property type="evidence" value="ECO:0007669"/>
    <property type="project" value="InterPro"/>
</dbReference>
<dbReference type="SUPFAM" id="SSF46689">
    <property type="entry name" value="Homeodomain-like"/>
    <property type="match status" value="1"/>
</dbReference>
<dbReference type="PRINTS" id="PR00032">
    <property type="entry name" value="HTHARAC"/>
</dbReference>
<dbReference type="PANTHER" id="PTHR43280">
    <property type="entry name" value="ARAC-FAMILY TRANSCRIPTIONAL REGULATOR"/>
    <property type="match status" value="1"/>
</dbReference>
<protein>
    <submittedName>
        <fullName evidence="5">AraC family transcriptional regulator</fullName>
    </submittedName>
</protein>
<evidence type="ECO:0000259" key="4">
    <source>
        <dbReference type="PROSITE" id="PS01124"/>
    </source>
</evidence>
<dbReference type="Pfam" id="PF12833">
    <property type="entry name" value="HTH_18"/>
    <property type="match status" value="1"/>
</dbReference>
<dbReference type="PROSITE" id="PS00041">
    <property type="entry name" value="HTH_ARAC_FAMILY_1"/>
    <property type="match status" value="1"/>
</dbReference>
<dbReference type="AlphaFoldDB" id="A0AB36TKB3"/>
<dbReference type="SMART" id="SM00342">
    <property type="entry name" value="HTH_ARAC"/>
    <property type="match status" value="1"/>
</dbReference>
<evidence type="ECO:0000313" key="6">
    <source>
        <dbReference type="Proteomes" id="UP000223596"/>
    </source>
</evidence>
<comment type="caution">
    <text evidence="5">The sequence shown here is derived from an EMBL/GenBank/DDBJ whole genome shotgun (WGS) entry which is preliminary data.</text>
</comment>
<name>A0AB36TKB3_ACETH</name>
<dbReference type="PANTHER" id="PTHR43280:SF2">
    <property type="entry name" value="HTH-TYPE TRANSCRIPTIONAL REGULATOR EXSA"/>
    <property type="match status" value="1"/>
</dbReference>
<feature type="domain" description="HTH araC/xylS-type" evidence="4">
    <location>
        <begin position="203"/>
        <end position="301"/>
    </location>
</feature>
<dbReference type="InterPro" id="IPR018062">
    <property type="entry name" value="HTH_AraC-typ_CS"/>
</dbReference>
<reference evidence="5 6" key="1">
    <citation type="submission" date="2017-09" db="EMBL/GenBank/DDBJ databases">
        <title>Evaluation of Pacific Biosciences Sequencing Technology to Finishing C. thermocellum Genome Sequences.</title>
        <authorList>
            <person name="Brown S."/>
        </authorList>
    </citation>
    <scope>NUCLEOTIDE SEQUENCE [LARGE SCALE GENOMIC DNA]</scope>
    <source>
        <strain evidence="5 6">AD2</strain>
    </source>
</reference>
<dbReference type="InterPro" id="IPR009057">
    <property type="entry name" value="Homeodomain-like_sf"/>
</dbReference>
<dbReference type="Proteomes" id="UP000223596">
    <property type="component" value="Unassembled WGS sequence"/>
</dbReference>
<dbReference type="Gene3D" id="1.10.10.60">
    <property type="entry name" value="Homeodomain-like"/>
    <property type="match status" value="1"/>
</dbReference>
<keyword evidence="2" id="KW-0238">DNA-binding</keyword>
<keyword evidence="3" id="KW-0804">Transcription</keyword>
<accession>A0AB36TKB3</accession>
<keyword evidence="1" id="KW-0805">Transcription regulation</keyword>
<dbReference type="PROSITE" id="PS01124">
    <property type="entry name" value="HTH_ARAC_FAMILY_2"/>
    <property type="match status" value="1"/>
</dbReference>
<organism evidence="5 6">
    <name type="scientific">Acetivibrio thermocellus AD2</name>
    <dbReference type="NCBI Taxonomy" id="1138384"/>
    <lineage>
        <taxon>Bacteria</taxon>
        <taxon>Bacillati</taxon>
        <taxon>Bacillota</taxon>
        <taxon>Clostridia</taxon>
        <taxon>Eubacteriales</taxon>
        <taxon>Oscillospiraceae</taxon>
        <taxon>Acetivibrio</taxon>
    </lineage>
</organism>
<evidence type="ECO:0000256" key="1">
    <source>
        <dbReference type="ARBA" id="ARBA00023015"/>
    </source>
</evidence>
<dbReference type="InterPro" id="IPR020449">
    <property type="entry name" value="Tscrpt_reg_AraC-type_HTH"/>
</dbReference>
<evidence type="ECO:0000313" key="5">
    <source>
        <dbReference type="EMBL" id="PFH04258.1"/>
    </source>
</evidence>
<evidence type="ECO:0000256" key="2">
    <source>
        <dbReference type="ARBA" id="ARBA00023125"/>
    </source>
</evidence>